<dbReference type="Proteomes" id="UP000683417">
    <property type="component" value="Unassembled WGS sequence"/>
</dbReference>
<evidence type="ECO:0000313" key="2">
    <source>
        <dbReference type="Proteomes" id="UP000683417"/>
    </source>
</evidence>
<proteinExistence type="predicted"/>
<organism evidence="1 2">
    <name type="scientific">Blumeria graminis f. sp. triticale</name>
    <dbReference type="NCBI Taxonomy" id="1689686"/>
    <lineage>
        <taxon>Eukaryota</taxon>
        <taxon>Fungi</taxon>
        <taxon>Dikarya</taxon>
        <taxon>Ascomycota</taxon>
        <taxon>Pezizomycotina</taxon>
        <taxon>Leotiomycetes</taxon>
        <taxon>Erysiphales</taxon>
        <taxon>Erysiphaceae</taxon>
        <taxon>Blumeria</taxon>
    </lineage>
</organism>
<sequence length="20" mass="2485">MAHKRTYTPYVIHYNIHNIL</sequence>
<protein>
    <submittedName>
        <fullName evidence="1">BgTH12-01505</fullName>
    </submittedName>
</protein>
<name>A0A9W4CZ58_BLUGR</name>
<comment type="caution">
    <text evidence="1">The sequence shown here is derived from an EMBL/GenBank/DDBJ whole genome shotgun (WGS) entry which is preliminary data.</text>
</comment>
<reference evidence="1" key="1">
    <citation type="submission" date="2020-10" db="EMBL/GenBank/DDBJ databases">
        <authorList>
            <person name="Muller C M."/>
        </authorList>
    </citation>
    <scope>NUCLEOTIDE SEQUENCE</scope>
    <source>
        <strain evidence="1">THUN-12</strain>
    </source>
</reference>
<dbReference type="EMBL" id="CAJHIT010000005">
    <property type="protein sequence ID" value="CAD6501253.1"/>
    <property type="molecule type" value="Genomic_DNA"/>
</dbReference>
<gene>
    <name evidence="1" type="ORF">BGTH12_LOCUS2611</name>
</gene>
<evidence type="ECO:0000313" key="1">
    <source>
        <dbReference type="EMBL" id="CAD6501253.1"/>
    </source>
</evidence>
<dbReference type="AlphaFoldDB" id="A0A9W4CZ58"/>
<accession>A0A9W4CZ58</accession>